<evidence type="ECO:0000313" key="3">
    <source>
        <dbReference type="Proteomes" id="UP000007015"/>
    </source>
</evidence>
<organism evidence="2 3">
    <name type="scientific">Oryza sativa subsp. indica</name>
    <name type="common">Rice</name>
    <dbReference type="NCBI Taxonomy" id="39946"/>
    <lineage>
        <taxon>Eukaryota</taxon>
        <taxon>Viridiplantae</taxon>
        <taxon>Streptophyta</taxon>
        <taxon>Embryophyta</taxon>
        <taxon>Tracheophyta</taxon>
        <taxon>Spermatophyta</taxon>
        <taxon>Magnoliopsida</taxon>
        <taxon>Liliopsida</taxon>
        <taxon>Poales</taxon>
        <taxon>Poaceae</taxon>
        <taxon>BOP clade</taxon>
        <taxon>Oryzoideae</taxon>
        <taxon>Oryzeae</taxon>
        <taxon>Oryzinae</taxon>
        <taxon>Oryza</taxon>
        <taxon>Oryza sativa</taxon>
    </lineage>
</organism>
<keyword evidence="3" id="KW-1185">Reference proteome</keyword>
<accession>B8BLK1</accession>
<gene>
    <name evidence="2" type="ORF">OsI_36832</name>
</gene>
<sequence>MAARELARRRWHGGVSDGGTGGELAREGGAEAAMEVLAVKRPSDGRSKLDAKNHGYTYNGTEVVDERRCGSRAGLQVPVNDRLGLSAVEEHEAGAYTDGGKSNGKASLSA</sequence>
<feature type="region of interest" description="Disordered" evidence="1">
    <location>
        <begin position="91"/>
        <end position="110"/>
    </location>
</feature>
<name>B8BLK1_ORYSI</name>
<protein>
    <submittedName>
        <fullName evidence="2">Uncharacterized protein</fullName>
    </submittedName>
</protein>
<dbReference type="AlphaFoldDB" id="B8BLK1"/>
<dbReference type="Gramene" id="BGIOSGA035619-TA">
    <property type="protein sequence ID" value="BGIOSGA035619-PA"/>
    <property type="gene ID" value="BGIOSGA035619"/>
</dbReference>
<dbReference type="HOGENOM" id="CLU_2175177_0_0_1"/>
<reference evidence="2 3" key="1">
    <citation type="journal article" date="2005" name="PLoS Biol.">
        <title>The genomes of Oryza sativa: a history of duplications.</title>
        <authorList>
            <person name="Yu J."/>
            <person name="Wang J."/>
            <person name="Lin W."/>
            <person name="Li S."/>
            <person name="Li H."/>
            <person name="Zhou J."/>
            <person name="Ni P."/>
            <person name="Dong W."/>
            <person name="Hu S."/>
            <person name="Zeng C."/>
            <person name="Zhang J."/>
            <person name="Zhang Y."/>
            <person name="Li R."/>
            <person name="Xu Z."/>
            <person name="Li S."/>
            <person name="Li X."/>
            <person name="Zheng H."/>
            <person name="Cong L."/>
            <person name="Lin L."/>
            <person name="Yin J."/>
            <person name="Geng J."/>
            <person name="Li G."/>
            <person name="Shi J."/>
            <person name="Liu J."/>
            <person name="Lv H."/>
            <person name="Li J."/>
            <person name="Wang J."/>
            <person name="Deng Y."/>
            <person name="Ran L."/>
            <person name="Shi X."/>
            <person name="Wang X."/>
            <person name="Wu Q."/>
            <person name="Li C."/>
            <person name="Ren X."/>
            <person name="Wang J."/>
            <person name="Wang X."/>
            <person name="Li D."/>
            <person name="Liu D."/>
            <person name="Zhang X."/>
            <person name="Ji Z."/>
            <person name="Zhao W."/>
            <person name="Sun Y."/>
            <person name="Zhang Z."/>
            <person name="Bao J."/>
            <person name="Han Y."/>
            <person name="Dong L."/>
            <person name="Ji J."/>
            <person name="Chen P."/>
            <person name="Wu S."/>
            <person name="Liu J."/>
            <person name="Xiao Y."/>
            <person name="Bu D."/>
            <person name="Tan J."/>
            <person name="Yang L."/>
            <person name="Ye C."/>
            <person name="Zhang J."/>
            <person name="Xu J."/>
            <person name="Zhou Y."/>
            <person name="Yu Y."/>
            <person name="Zhang B."/>
            <person name="Zhuang S."/>
            <person name="Wei H."/>
            <person name="Liu B."/>
            <person name="Lei M."/>
            <person name="Yu H."/>
            <person name="Li Y."/>
            <person name="Xu H."/>
            <person name="Wei S."/>
            <person name="He X."/>
            <person name="Fang L."/>
            <person name="Zhang Z."/>
            <person name="Zhang Y."/>
            <person name="Huang X."/>
            <person name="Su Z."/>
            <person name="Tong W."/>
            <person name="Li J."/>
            <person name="Tong Z."/>
            <person name="Li S."/>
            <person name="Ye J."/>
            <person name="Wang L."/>
            <person name="Fang L."/>
            <person name="Lei T."/>
            <person name="Chen C."/>
            <person name="Chen H."/>
            <person name="Xu Z."/>
            <person name="Li H."/>
            <person name="Huang H."/>
            <person name="Zhang F."/>
            <person name="Xu H."/>
            <person name="Li N."/>
            <person name="Zhao C."/>
            <person name="Li S."/>
            <person name="Dong L."/>
            <person name="Huang Y."/>
            <person name="Li L."/>
            <person name="Xi Y."/>
            <person name="Qi Q."/>
            <person name="Li W."/>
            <person name="Zhang B."/>
            <person name="Hu W."/>
            <person name="Zhang Y."/>
            <person name="Tian X."/>
            <person name="Jiao Y."/>
            <person name="Liang X."/>
            <person name="Jin J."/>
            <person name="Gao L."/>
            <person name="Zheng W."/>
            <person name="Hao B."/>
            <person name="Liu S."/>
            <person name="Wang W."/>
            <person name="Yuan L."/>
            <person name="Cao M."/>
            <person name="McDermott J."/>
            <person name="Samudrala R."/>
            <person name="Wang J."/>
            <person name="Wong G.K."/>
            <person name="Yang H."/>
        </authorList>
    </citation>
    <scope>NUCLEOTIDE SEQUENCE [LARGE SCALE GENOMIC DNA]</scope>
    <source>
        <strain evidence="3">cv. 93-11</strain>
    </source>
</reference>
<evidence type="ECO:0000313" key="2">
    <source>
        <dbReference type="EMBL" id="EEC68534.1"/>
    </source>
</evidence>
<evidence type="ECO:0000256" key="1">
    <source>
        <dbReference type="SAM" id="MobiDB-lite"/>
    </source>
</evidence>
<proteinExistence type="predicted"/>
<dbReference type="Proteomes" id="UP000007015">
    <property type="component" value="Chromosome 11"/>
</dbReference>
<dbReference type="EMBL" id="CM000136">
    <property type="protein sequence ID" value="EEC68534.1"/>
    <property type="molecule type" value="Genomic_DNA"/>
</dbReference>
<feature type="region of interest" description="Disordered" evidence="1">
    <location>
        <begin position="1"/>
        <end position="26"/>
    </location>
</feature>